<evidence type="ECO:0000313" key="2">
    <source>
        <dbReference type="EMBL" id="GLB44752.1"/>
    </source>
</evidence>
<feature type="region of interest" description="Disordered" evidence="1">
    <location>
        <begin position="76"/>
        <end position="140"/>
    </location>
</feature>
<dbReference type="EMBL" id="BRPK01000018">
    <property type="protein sequence ID" value="GLB44752.1"/>
    <property type="molecule type" value="Genomic_DNA"/>
</dbReference>
<accession>A0A9P3PXC3</accession>
<feature type="compositionally biased region" description="Basic and acidic residues" evidence="1">
    <location>
        <begin position="299"/>
        <end position="316"/>
    </location>
</feature>
<reference evidence="2" key="1">
    <citation type="submission" date="2022-07" db="EMBL/GenBank/DDBJ databases">
        <title>The genome of Lyophyllum shimeji provides insight into the initial evolution of ectomycorrhizal fungal genome.</title>
        <authorList>
            <person name="Kobayashi Y."/>
            <person name="Shibata T."/>
            <person name="Hirakawa H."/>
            <person name="Shigenobu S."/>
            <person name="Nishiyama T."/>
            <person name="Yamada A."/>
            <person name="Hasebe M."/>
            <person name="Kawaguchi M."/>
        </authorList>
    </citation>
    <scope>NUCLEOTIDE SEQUENCE</scope>
    <source>
        <strain evidence="2">AT787</strain>
    </source>
</reference>
<organism evidence="2 3">
    <name type="scientific">Lyophyllum shimeji</name>
    <name type="common">Hon-shimeji</name>
    <name type="synonym">Tricholoma shimeji</name>
    <dbReference type="NCBI Taxonomy" id="47721"/>
    <lineage>
        <taxon>Eukaryota</taxon>
        <taxon>Fungi</taxon>
        <taxon>Dikarya</taxon>
        <taxon>Basidiomycota</taxon>
        <taxon>Agaricomycotina</taxon>
        <taxon>Agaricomycetes</taxon>
        <taxon>Agaricomycetidae</taxon>
        <taxon>Agaricales</taxon>
        <taxon>Tricholomatineae</taxon>
        <taxon>Lyophyllaceae</taxon>
        <taxon>Lyophyllum</taxon>
    </lineage>
</organism>
<feature type="compositionally biased region" description="Basic and acidic residues" evidence="1">
    <location>
        <begin position="99"/>
        <end position="108"/>
    </location>
</feature>
<dbReference type="Proteomes" id="UP001063166">
    <property type="component" value="Unassembled WGS sequence"/>
</dbReference>
<dbReference type="OrthoDB" id="3066702at2759"/>
<feature type="compositionally biased region" description="Low complexity" evidence="1">
    <location>
        <begin position="317"/>
        <end position="327"/>
    </location>
</feature>
<evidence type="ECO:0000313" key="3">
    <source>
        <dbReference type="Proteomes" id="UP001063166"/>
    </source>
</evidence>
<keyword evidence="3" id="KW-1185">Reference proteome</keyword>
<feature type="region of interest" description="Disordered" evidence="1">
    <location>
        <begin position="199"/>
        <end position="244"/>
    </location>
</feature>
<gene>
    <name evidence="2" type="ORF">LshimejAT787_1800890</name>
</gene>
<evidence type="ECO:0000256" key="1">
    <source>
        <dbReference type="SAM" id="MobiDB-lite"/>
    </source>
</evidence>
<comment type="caution">
    <text evidence="2">The sequence shown here is derived from an EMBL/GenBank/DDBJ whole genome shotgun (WGS) entry which is preliminary data.</text>
</comment>
<proteinExistence type="predicted"/>
<protein>
    <submittedName>
        <fullName evidence="2">Uncharacterized protein</fullName>
    </submittedName>
</protein>
<feature type="region of interest" description="Disordered" evidence="1">
    <location>
        <begin position="51"/>
        <end position="70"/>
    </location>
</feature>
<feature type="region of interest" description="Disordered" evidence="1">
    <location>
        <begin position="609"/>
        <end position="635"/>
    </location>
</feature>
<name>A0A9P3PXC3_LYOSH</name>
<dbReference type="AlphaFoldDB" id="A0A9P3PXC3"/>
<feature type="compositionally biased region" description="Basic and acidic residues" evidence="1">
    <location>
        <begin position="61"/>
        <end position="70"/>
    </location>
</feature>
<sequence>MERNQQKSSHIVLPSCRVLIEEVDCMEFKAAQLAPSRLRIKRPPIVPLRLRPEGCPPYLRSGDDDTHSVLDLDSYHADDESSDSEDTSSCGLIDDESDSSERSSDDSLRTPQSLSSGVFAKKRPSIAERRQLPAPRIRVSTRPTQPTYFEQHFIPQFQRFMEWSPNEAYSSLSTRLSDYDVPLLYSPILAPTSHLPAVGRLDVTSGDAPRSPDFTDELPASPNSPTSPLEPDKGGPKNGECAALPQGTSAQAKAAVHNCTAENCLKTSYLNALFEHSGRLPSRAPTSLTPALPSAETGSFEHSKQSPAHAVHDRNSAHSPSTSRASSGDLNRGATSPTRSDRTSIRHSSSVNPSRDSPTSIKSPCASPSLEVDDPNKEKPRRRAHAPLHLVDPAVTFSVPDSDGVTKTFGIAVSDILEYAGVYMLRANDSMWPLWENVAPGAMINLTIHWKGHAEAKVYPIVVKCDCGFIIRRSQLALALARAQLSYFATSQLDPSYAPPADSSDPFHPCNFIIKDHHNLHLMSLFTPDNGATWRTNHAIVEDPSTLTPDPEPERTPSGQLVIPNARVLLAVRRLRAKQEMRAQEALRLQQLKAERRLQAFEKWRAKQEAKAQKKLAAKEEAQARKQAKMDAKIP</sequence>
<feature type="compositionally biased region" description="Polar residues" evidence="1">
    <location>
        <begin position="346"/>
        <end position="362"/>
    </location>
</feature>
<feature type="region of interest" description="Disordered" evidence="1">
    <location>
        <begin position="280"/>
        <end position="385"/>
    </location>
</feature>